<proteinExistence type="predicted"/>
<dbReference type="EMBL" id="JAEAOA010001195">
    <property type="protein sequence ID" value="KAK3592168.1"/>
    <property type="molecule type" value="Genomic_DNA"/>
</dbReference>
<evidence type="ECO:0000313" key="1">
    <source>
        <dbReference type="EMBL" id="KAK3592168.1"/>
    </source>
</evidence>
<reference evidence="1" key="2">
    <citation type="journal article" date="2021" name="Genome Biol. Evol.">
        <title>Developing a high-quality reference genome for a parasitic bivalve with doubly uniparental inheritance (Bivalvia: Unionida).</title>
        <authorList>
            <person name="Smith C.H."/>
        </authorList>
    </citation>
    <scope>NUCLEOTIDE SEQUENCE</scope>
    <source>
        <strain evidence="1">CHS0354</strain>
        <tissue evidence="1">Mantle</tissue>
    </source>
</reference>
<dbReference type="Proteomes" id="UP001195483">
    <property type="component" value="Unassembled WGS sequence"/>
</dbReference>
<accession>A0AAE0VVG4</accession>
<dbReference type="AlphaFoldDB" id="A0AAE0VVG4"/>
<keyword evidence="2" id="KW-1185">Reference proteome</keyword>
<comment type="caution">
    <text evidence="1">The sequence shown here is derived from an EMBL/GenBank/DDBJ whole genome shotgun (WGS) entry which is preliminary data.</text>
</comment>
<dbReference type="InterPro" id="IPR012677">
    <property type="entry name" value="Nucleotide-bd_a/b_plait_sf"/>
</dbReference>
<dbReference type="Gene3D" id="3.30.70.330">
    <property type="match status" value="1"/>
</dbReference>
<dbReference type="Pfam" id="PF15023">
    <property type="entry name" value="DUF4523"/>
    <property type="match status" value="1"/>
</dbReference>
<reference evidence="1" key="3">
    <citation type="submission" date="2023-05" db="EMBL/GenBank/DDBJ databases">
        <authorList>
            <person name="Smith C.H."/>
        </authorList>
    </citation>
    <scope>NUCLEOTIDE SEQUENCE</scope>
    <source>
        <strain evidence="1">CHS0354</strain>
        <tissue evidence="1">Mantle</tissue>
    </source>
</reference>
<dbReference type="SUPFAM" id="SSF54928">
    <property type="entry name" value="RNA-binding domain, RBD"/>
    <property type="match status" value="1"/>
</dbReference>
<gene>
    <name evidence="1" type="ORF">CHS0354_019459</name>
</gene>
<evidence type="ECO:0000313" key="2">
    <source>
        <dbReference type="Proteomes" id="UP001195483"/>
    </source>
</evidence>
<dbReference type="PANTHER" id="PTHR35968">
    <property type="entry name" value="CHROMOSOME 6 C6ORF201 HOMOLOG"/>
    <property type="match status" value="1"/>
</dbReference>
<dbReference type="PANTHER" id="PTHR35968:SF1">
    <property type="entry name" value="TESTIS EXPRESSED PROTEIN 56"/>
    <property type="match status" value="1"/>
</dbReference>
<dbReference type="InterPro" id="IPR035979">
    <property type="entry name" value="RBD_domain_sf"/>
</dbReference>
<reference evidence="1" key="1">
    <citation type="journal article" date="2021" name="Genome Biol. Evol.">
        <title>A High-Quality Reference Genome for a Parasitic Bivalve with Doubly Uniparental Inheritance (Bivalvia: Unionida).</title>
        <authorList>
            <person name="Smith C.H."/>
        </authorList>
    </citation>
    <scope>NUCLEOTIDE SEQUENCE</scope>
    <source>
        <strain evidence="1">CHS0354</strain>
    </source>
</reference>
<evidence type="ECO:0008006" key="3">
    <source>
        <dbReference type="Google" id="ProtNLM"/>
    </source>
</evidence>
<protein>
    <recommendedName>
        <fullName evidence="3">RRM domain-containing protein</fullName>
    </recommendedName>
</protein>
<organism evidence="1 2">
    <name type="scientific">Potamilus streckersoni</name>
    <dbReference type="NCBI Taxonomy" id="2493646"/>
    <lineage>
        <taxon>Eukaryota</taxon>
        <taxon>Metazoa</taxon>
        <taxon>Spiralia</taxon>
        <taxon>Lophotrochozoa</taxon>
        <taxon>Mollusca</taxon>
        <taxon>Bivalvia</taxon>
        <taxon>Autobranchia</taxon>
        <taxon>Heteroconchia</taxon>
        <taxon>Palaeoheterodonta</taxon>
        <taxon>Unionida</taxon>
        <taxon>Unionoidea</taxon>
        <taxon>Unionidae</taxon>
        <taxon>Ambleminae</taxon>
        <taxon>Lampsilini</taxon>
        <taxon>Potamilus</taxon>
    </lineage>
</organism>
<name>A0AAE0VVG4_9BIVA</name>
<sequence>MEHTKMIKTMIKQDPAAWNIYRRLNNNDSSGRQLTPYHSRPVPSCVLPNNLQSIEKCTQYNQLMRVIHDCRLSSPKTLYNRNCRVRAIHPDCSVKRGAPISKSRWHFTRTRPVYNEDSLRSILSEYGNVREVRMISLQSALVIFEDLTSACDVMQCRNVGERRNRLACSWWHRSMSNKSIIVKPDGMHIMTNTFQI</sequence>
<dbReference type="InterPro" id="IPR027827">
    <property type="entry name" value="Tex56"/>
</dbReference>
<dbReference type="GO" id="GO:0003676">
    <property type="term" value="F:nucleic acid binding"/>
    <property type="evidence" value="ECO:0007669"/>
    <property type="project" value="InterPro"/>
</dbReference>